<dbReference type="Pfam" id="PF18733">
    <property type="entry name" value="HEPN_LA2681"/>
    <property type="match status" value="1"/>
</dbReference>
<dbReference type="EMBL" id="BARS01059326">
    <property type="protein sequence ID" value="GAG44273.1"/>
    <property type="molecule type" value="Genomic_DNA"/>
</dbReference>
<reference evidence="2" key="1">
    <citation type="journal article" date="2014" name="Front. Microbiol.">
        <title>High frequency of phylogenetically diverse reductive dehalogenase-homologous genes in deep subseafloor sedimentary metagenomes.</title>
        <authorList>
            <person name="Kawai M."/>
            <person name="Futagami T."/>
            <person name="Toyoda A."/>
            <person name="Takaki Y."/>
            <person name="Nishi S."/>
            <person name="Hori S."/>
            <person name="Arai W."/>
            <person name="Tsubouchi T."/>
            <person name="Morono Y."/>
            <person name="Uchiyama I."/>
            <person name="Ito T."/>
            <person name="Fujiyama A."/>
            <person name="Inagaki F."/>
            <person name="Takami H."/>
        </authorList>
    </citation>
    <scope>NUCLEOTIDE SEQUENCE</scope>
    <source>
        <strain evidence="2">Expedition CK06-06</strain>
    </source>
</reference>
<organism evidence="2">
    <name type="scientific">marine sediment metagenome</name>
    <dbReference type="NCBI Taxonomy" id="412755"/>
    <lineage>
        <taxon>unclassified sequences</taxon>
        <taxon>metagenomes</taxon>
        <taxon>ecological metagenomes</taxon>
    </lineage>
</organism>
<feature type="domain" description="LA2681-like HEPN" evidence="1">
    <location>
        <begin position="3"/>
        <end position="48"/>
    </location>
</feature>
<feature type="non-terminal residue" evidence="2">
    <location>
        <position position="52"/>
    </location>
</feature>
<gene>
    <name evidence="2" type="ORF">S01H1_86000</name>
</gene>
<protein>
    <recommendedName>
        <fullName evidence="1">LA2681-like HEPN domain-containing protein</fullName>
    </recommendedName>
</protein>
<comment type="caution">
    <text evidence="2">The sequence shown here is derived from an EMBL/GenBank/DDBJ whole genome shotgun (WGS) entry which is preliminary data.</text>
</comment>
<dbReference type="InterPro" id="IPR040826">
    <property type="entry name" value="HEPN_LA2681"/>
</dbReference>
<accession>X0Y6D4</accession>
<proteinExistence type="predicted"/>
<evidence type="ECO:0000313" key="2">
    <source>
        <dbReference type="EMBL" id="GAG44273.1"/>
    </source>
</evidence>
<evidence type="ECO:0000259" key="1">
    <source>
        <dbReference type="Pfam" id="PF18733"/>
    </source>
</evidence>
<feature type="non-terminal residue" evidence="2">
    <location>
        <position position="1"/>
    </location>
</feature>
<sequence>GLLKSAFKESYNILDKISGYINKYYRLGINEDKVYFKIIWQYKVNKNDWKIK</sequence>
<name>X0Y6D4_9ZZZZ</name>
<dbReference type="AlphaFoldDB" id="X0Y6D4"/>